<dbReference type="InterPro" id="IPR029731">
    <property type="entry name" value="OSGIN1/2"/>
</dbReference>
<evidence type="ECO:0000313" key="1">
    <source>
        <dbReference type="EMBL" id="GBP85606.1"/>
    </source>
</evidence>
<dbReference type="PANTHER" id="PTHR15192">
    <property type="entry name" value="PROTEIN CBG05349"/>
    <property type="match status" value="1"/>
</dbReference>
<dbReference type="EMBL" id="BGZK01001748">
    <property type="protein sequence ID" value="GBP85606.1"/>
    <property type="molecule type" value="Genomic_DNA"/>
</dbReference>
<dbReference type="AlphaFoldDB" id="A0A4C1ZAK8"/>
<dbReference type="PANTHER" id="PTHR15192:SF8">
    <property type="entry name" value="FAD_NAD(P)-BINDING DOMAIN-CONTAINING PROTEIN"/>
    <property type="match status" value="1"/>
</dbReference>
<dbReference type="InterPro" id="IPR036188">
    <property type="entry name" value="FAD/NAD-bd_sf"/>
</dbReference>
<reference evidence="1 2" key="1">
    <citation type="journal article" date="2019" name="Commun. Biol.">
        <title>The bagworm genome reveals a unique fibroin gene that provides high tensile strength.</title>
        <authorList>
            <person name="Kono N."/>
            <person name="Nakamura H."/>
            <person name="Ohtoshi R."/>
            <person name="Tomita M."/>
            <person name="Numata K."/>
            <person name="Arakawa K."/>
        </authorList>
    </citation>
    <scope>NUCLEOTIDE SEQUENCE [LARGE SCALE GENOMIC DNA]</scope>
</reference>
<comment type="caution">
    <text evidence="1">The sequence shown here is derived from an EMBL/GenBank/DDBJ whole genome shotgun (WGS) entry which is preliminary data.</text>
</comment>
<dbReference type="OrthoDB" id="412005at2759"/>
<accession>A0A4C1ZAK8</accession>
<dbReference type="Gene3D" id="3.50.50.60">
    <property type="entry name" value="FAD/NAD(P)-binding domain"/>
    <property type="match status" value="1"/>
</dbReference>
<dbReference type="STRING" id="151549.A0A4C1ZAK8"/>
<organism evidence="1 2">
    <name type="scientific">Eumeta variegata</name>
    <name type="common">Bagworm moth</name>
    <name type="synonym">Eumeta japonica</name>
    <dbReference type="NCBI Taxonomy" id="151549"/>
    <lineage>
        <taxon>Eukaryota</taxon>
        <taxon>Metazoa</taxon>
        <taxon>Ecdysozoa</taxon>
        <taxon>Arthropoda</taxon>
        <taxon>Hexapoda</taxon>
        <taxon>Insecta</taxon>
        <taxon>Pterygota</taxon>
        <taxon>Neoptera</taxon>
        <taxon>Endopterygota</taxon>
        <taxon>Lepidoptera</taxon>
        <taxon>Glossata</taxon>
        <taxon>Ditrysia</taxon>
        <taxon>Tineoidea</taxon>
        <taxon>Psychidae</taxon>
        <taxon>Oiketicinae</taxon>
        <taxon>Eumeta</taxon>
    </lineage>
</organism>
<name>A0A4C1ZAK8_EUMVA</name>
<proteinExistence type="predicted"/>
<gene>
    <name evidence="1" type="primary">OSGIN2</name>
    <name evidence="1" type="ORF">EVAR_67718_1</name>
</gene>
<sequence length="596" mass="64656">MKDSMKPCHHSLPEDAVYKEVVVIGNGPSGMVTSFMLAGNVPYLKEIPDDTPIDEMLKARLSSLPPGRSLYEADLEQLAEGLEGRSQNPIPILLDSLMRPGADLGFQAEPLVEWRFEPDKQIDHVVLGRSGVGGAWRTFPAGVVTLSPGAWLTLPPHVSPAESPPARVPARAVAAYCRRYAKLCGIQQYFHNGVAVSAVRRAAVGAPPPACPSPRCPLRARWLVTGYEVCSGRRFAYACSRVVVACGASDRASTLPALAPHAHHSLAALQHTLNTLEEIGDNVVRTVLVVGSGLSAADAVLAARARGFVAAHVHRAPPDTLARLPRHAYPDYAEIYKMMCDGPSGNHKNYISLYGHAVVDVTPIDHAGDPTLTPKRIRLHDLATDQTKEITVSVVAVFIGSKPDLQFLQGYNDLNYIRERDDEPCLKCIENQYKTIEDEQPNKCYLKNRWHYLKTVLEQSIQSCKSRYLNTEINGNDGKNCAVPDCKKTADECTFVSEFQNGTIEAKLAKCGCRYMEKCDCSASDPDGIGLGIDAGKPVDSRSNPIAIDVGTHEALRAPPGMYALGPVAGDNFVRFIPGGALAAVAHVHKTRNDAY</sequence>
<dbReference type="Proteomes" id="UP000299102">
    <property type="component" value="Unassembled WGS sequence"/>
</dbReference>
<evidence type="ECO:0000313" key="2">
    <source>
        <dbReference type="Proteomes" id="UP000299102"/>
    </source>
</evidence>
<dbReference type="SUPFAM" id="SSF51905">
    <property type="entry name" value="FAD/NAD(P)-binding domain"/>
    <property type="match status" value="2"/>
</dbReference>
<protein>
    <submittedName>
        <fullName evidence="1">Oxidative stress-induced growth inhibitor 2</fullName>
    </submittedName>
</protein>
<keyword evidence="2" id="KW-1185">Reference proteome</keyword>